<accession>A0A975IF09</accession>
<dbReference type="KEGG" id="tpav:HRQ91_08505"/>
<dbReference type="EMBL" id="CP054142">
    <property type="protein sequence ID" value="QTQ14491.1"/>
    <property type="molecule type" value="Genomic_DNA"/>
</dbReference>
<dbReference type="SMART" id="SM00028">
    <property type="entry name" value="TPR"/>
    <property type="match status" value="3"/>
</dbReference>
<dbReference type="AlphaFoldDB" id="A0A975IF09"/>
<proteinExistence type="predicted"/>
<dbReference type="Pfam" id="PF13174">
    <property type="entry name" value="TPR_6"/>
    <property type="match status" value="1"/>
</dbReference>
<evidence type="ECO:0000256" key="2">
    <source>
        <dbReference type="SAM" id="Phobius"/>
    </source>
</evidence>
<dbReference type="PROSITE" id="PS50005">
    <property type="entry name" value="TPR"/>
    <property type="match status" value="1"/>
</dbReference>
<keyword evidence="2" id="KW-1133">Transmembrane helix</keyword>
<feature type="repeat" description="TPR" evidence="1">
    <location>
        <begin position="173"/>
        <end position="206"/>
    </location>
</feature>
<sequence>MTQEKIEKKTFSEVLGNFILKNRKIILCVFAVSVAAILTYAVIVTVSGKNVETGLEKIDKITYSLTDKSSDLSETELEARRGDALKELSGFTAKGGIVGARASMLCGEIYFQKKDYTNARTQWLSCASKAKKSYIAPLAYFNAAVCSEELGDSDGAIKYYDEASKFEDFLELSHALFSLGRLQEEKQDFTSAEASYKKLVDKSPSESWAKLAKNRIIALQAQGKLQ</sequence>
<dbReference type="InterPro" id="IPR011990">
    <property type="entry name" value="TPR-like_helical_dom_sf"/>
</dbReference>
<feature type="transmembrane region" description="Helical" evidence="2">
    <location>
        <begin position="25"/>
        <end position="43"/>
    </location>
</feature>
<dbReference type="InterPro" id="IPR019734">
    <property type="entry name" value="TPR_rpt"/>
</dbReference>
<evidence type="ECO:0000313" key="4">
    <source>
        <dbReference type="Proteomes" id="UP000671908"/>
    </source>
</evidence>
<keyword evidence="4" id="KW-1185">Reference proteome</keyword>
<keyword evidence="1" id="KW-0802">TPR repeat</keyword>
<keyword evidence="2" id="KW-0472">Membrane</keyword>
<evidence type="ECO:0000313" key="3">
    <source>
        <dbReference type="EMBL" id="QTQ14491.1"/>
    </source>
</evidence>
<name>A0A975IF09_9SPIR</name>
<dbReference type="Pfam" id="PF13181">
    <property type="entry name" value="TPR_8"/>
    <property type="match status" value="1"/>
</dbReference>
<reference evidence="3 4" key="1">
    <citation type="journal article" date="2021" name="Microbiol. Resour. Announc.">
        <title>Complete Genome Sequences of Three Human Oral Treponema parvum Isolates.</title>
        <authorList>
            <person name="Zeng H."/>
            <person name="Watt R.M."/>
        </authorList>
    </citation>
    <scope>NUCLEOTIDE SEQUENCE [LARGE SCALE GENOMIC DNA]</scope>
    <source>
        <strain evidence="3 4">ATCC 700770</strain>
    </source>
</reference>
<dbReference type="Gene3D" id="1.25.40.10">
    <property type="entry name" value="Tetratricopeptide repeat domain"/>
    <property type="match status" value="1"/>
</dbReference>
<gene>
    <name evidence="3" type="ORF">HRQ91_08505</name>
</gene>
<evidence type="ECO:0000256" key="1">
    <source>
        <dbReference type="PROSITE-ProRule" id="PRU00339"/>
    </source>
</evidence>
<dbReference type="SUPFAM" id="SSF48452">
    <property type="entry name" value="TPR-like"/>
    <property type="match status" value="1"/>
</dbReference>
<keyword evidence="2" id="KW-0812">Transmembrane</keyword>
<protein>
    <submittedName>
        <fullName evidence="3">Tetratricopeptide repeat protein</fullName>
    </submittedName>
</protein>
<dbReference type="RefSeq" id="WP_210119143.1">
    <property type="nucleotide sequence ID" value="NZ_CP054142.1"/>
</dbReference>
<dbReference type="Proteomes" id="UP000671908">
    <property type="component" value="Chromosome"/>
</dbReference>
<organism evidence="3 4">
    <name type="scientific">Treponema parvum</name>
    <dbReference type="NCBI Taxonomy" id="138851"/>
    <lineage>
        <taxon>Bacteria</taxon>
        <taxon>Pseudomonadati</taxon>
        <taxon>Spirochaetota</taxon>
        <taxon>Spirochaetia</taxon>
        <taxon>Spirochaetales</taxon>
        <taxon>Treponemataceae</taxon>
        <taxon>Treponema</taxon>
    </lineage>
</organism>